<evidence type="ECO:0008006" key="4">
    <source>
        <dbReference type="Google" id="ProtNLM"/>
    </source>
</evidence>
<name>A0ABX6JY76_9MICO</name>
<keyword evidence="1" id="KW-0812">Transmembrane</keyword>
<dbReference type="EMBL" id="CP049933">
    <property type="protein sequence ID" value="QIM19256.1"/>
    <property type="molecule type" value="Genomic_DNA"/>
</dbReference>
<keyword evidence="3" id="KW-1185">Reference proteome</keyword>
<gene>
    <name evidence="2" type="ORF">G7066_13030</name>
</gene>
<evidence type="ECO:0000256" key="1">
    <source>
        <dbReference type="SAM" id="Phobius"/>
    </source>
</evidence>
<accession>A0ABX6JY76</accession>
<protein>
    <recommendedName>
        <fullName evidence="4">LPXTG-motif cell wall anchor domain-containing protein</fullName>
    </recommendedName>
</protein>
<reference evidence="2 3" key="1">
    <citation type="submission" date="2020-03" db="EMBL/GenBank/DDBJ databases">
        <title>Leucobacter sp. nov., isolated from beetles.</title>
        <authorList>
            <person name="Hyun D.-W."/>
            <person name="Bae J.-W."/>
        </authorList>
    </citation>
    <scope>NUCLEOTIDE SEQUENCE [LARGE SCALE GENOMIC DNA]</scope>
    <source>
        <strain evidence="2 3">HDW9A</strain>
    </source>
</reference>
<proteinExistence type="predicted"/>
<evidence type="ECO:0000313" key="3">
    <source>
        <dbReference type="Proteomes" id="UP000503441"/>
    </source>
</evidence>
<keyword evidence="1" id="KW-0472">Membrane</keyword>
<organism evidence="2 3">
    <name type="scientific">Leucobacter coleopterorum</name>
    <dbReference type="NCBI Taxonomy" id="2714933"/>
    <lineage>
        <taxon>Bacteria</taxon>
        <taxon>Bacillati</taxon>
        <taxon>Actinomycetota</taxon>
        <taxon>Actinomycetes</taxon>
        <taxon>Micrococcales</taxon>
        <taxon>Microbacteriaceae</taxon>
        <taxon>Leucobacter</taxon>
    </lineage>
</organism>
<dbReference type="RefSeq" id="WP_166331500.1">
    <property type="nucleotide sequence ID" value="NZ_CP049933.1"/>
</dbReference>
<dbReference type="Proteomes" id="UP000503441">
    <property type="component" value="Chromosome"/>
</dbReference>
<evidence type="ECO:0000313" key="2">
    <source>
        <dbReference type="EMBL" id="QIM19256.1"/>
    </source>
</evidence>
<keyword evidence="1" id="KW-1133">Transmembrane helix</keyword>
<sequence>MNAGAVIDILDTKQTKQKLTQKATQLDGEAVQAAGFVGGTQNNGMSTWEWWASAGGLVAIAACMTLLVIRQRRFSN</sequence>
<feature type="transmembrane region" description="Helical" evidence="1">
    <location>
        <begin position="50"/>
        <end position="69"/>
    </location>
</feature>